<feature type="compositionally biased region" description="Basic residues" evidence="1">
    <location>
        <begin position="70"/>
        <end position="80"/>
    </location>
</feature>
<evidence type="ECO:0000256" key="2">
    <source>
        <dbReference type="SAM" id="SignalP"/>
    </source>
</evidence>
<name>A0A248VVD7_9BURK</name>
<keyword evidence="4" id="KW-1185">Reference proteome</keyword>
<dbReference type="OrthoDB" id="9027696at2"/>
<evidence type="ECO:0000313" key="4">
    <source>
        <dbReference type="Proteomes" id="UP000215158"/>
    </source>
</evidence>
<accession>A0A248VVD7</accession>
<feature type="signal peptide" evidence="2">
    <location>
        <begin position="1"/>
        <end position="23"/>
    </location>
</feature>
<evidence type="ECO:0000313" key="3">
    <source>
        <dbReference type="EMBL" id="ASW02999.1"/>
    </source>
</evidence>
<dbReference type="Proteomes" id="UP000215158">
    <property type="component" value="Chromosome 2"/>
</dbReference>
<dbReference type="KEGG" id="parb:CJU94_29390"/>
<gene>
    <name evidence="3" type="ORF">CJU94_29390</name>
</gene>
<feature type="compositionally biased region" description="Low complexity" evidence="1">
    <location>
        <begin position="40"/>
        <end position="69"/>
    </location>
</feature>
<protein>
    <submittedName>
        <fullName evidence="3">Uncharacterized protein</fullName>
    </submittedName>
</protein>
<sequence length="218" mass="21119">MGVRTVAAGAALAVWCMSGSAVAAGYAEVWNPPEETGHVTKQAGKKTGTAVKGKSGAAAQGASMSAAKSGQKHVGARHAAPHVASTAAHGSQPSAHGNVKKVAAKGSAKSGIKAAGANQTPSKAAAASHGKSRHAQVVQAKPGHGKVMHANLVQGRKTSPQTVKVAAKPDSAKPAASHVDVPAPSANAASSANVGATSANATSNPATASSGSLPPLIH</sequence>
<dbReference type="EMBL" id="CP022990">
    <property type="protein sequence ID" value="ASW02999.1"/>
    <property type="molecule type" value="Genomic_DNA"/>
</dbReference>
<feature type="compositionally biased region" description="Low complexity" evidence="1">
    <location>
        <begin position="163"/>
        <end position="212"/>
    </location>
</feature>
<evidence type="ECO:0000256" key="1">
    <source>
        <dbReference type="SAM" id="MobiDB-lite"/>
    </source>
</evidence>
<keyword evidence="2" id="KW-0732">Signal</keyword>
<organism evidence="3 4">
    <name type="scientific">Paraburkholderia aromaticivorans</name>
    <dbReference type="NCBI Taxonomy" id="2026199"/>
    <lineage>
        <taxon>Bacteria</taxon>
        <taxon>Pseudomonadati</taxon>
        <taxon>Pseudomonadota</taxon>
        <taxon>Betaproteobacteria</taxon>
        <taxon>Burkholderiales</taxon>
        <taxon>Burkholderiaceae</taxon>
        <taxon>Paraburkholderia</taxon>
    </lineage>
</organism>
<reference evidence="3 4" key="1">
    <citation type="submission" date="2017-08" db="EMBL/GenBank/DDBJ databases">
        <title>Identification and genetic characteristics of simultaneous BTEX- and naphthalene-degrading Paraburkholderia sp. BN5 isolated from petroleum-contaminated soil.</title>
        <authorList>
            <person name="Lee Y."/>
            <person name="Jeon C.O."/>
        </authorList>
    </citation>
    <scope>NUCLEOTIDE SEQUENCE [LARGE SCALE GENOMIC DNA]</scope>
    <source>
        <strain evidence="3 4">BN5</strain>
    </source>
</reference>
<feature type="chain" id="PRO_5012038119" evidence="2">
    <location>
        <begin position="24"/>
        <end position="218"/>
    </location>
</feature>
<dbReference type="RefSeq" id="WP_095422849.1">
    <property type="nucleotide sequence ID" value="NZ_CP022990.1"/>
</dbReference>
<feature type="compositionally biased region" description="Low complexity" evidence="1">
    <location>
        <begin position="104"/>
        <end position="118"/>
    </location>
</feature>
<dbReference type="AlphaFoldDB" id="A0A248VVD7"/>
<feature type="region of interest" description="Disordered" evidence="1">
    <location>
        <begin position="37"/>
        <end position="218"/>
    </location>
</feature>
<proteinExistence type="predicted"/>